<comment type="cofactor">
    <cofactor evidence="1">
        <name>Mg(2+)</name>
        <dbReference type="ChEBI" id="CHEBI:18420"/>
    </cofactor>
</comment>
<evidence type="ECO:0000256" key="9">
    <source>
        <dbReference type="ARBA" id="ARBA00038276"/>
    </source>
</evidence>
<evidence type="ECO:0000259" key="10">
    <source>
        <dbReference type="Pfam" id="PF01909"/>
    </source>
</evidence>
<dbReference type="GO" id="GO:0046872">
    <property type="term" value="F:metal ion binding"/>
    <property type="evidence" value="ECO:0007669"/>
    <property type="project" value="UniProtKB-KW"/>
</dbReference>
<keyword evidence="4" id="KW-0548">Nucleotidyltransferase</keyword>
<dbReference type="PANTHER" id="PTHR33571:SF14">
    <property type="entry name" value="PROTEIN ADENYLYLTRANSFERASE MJ0435-RELATED"/>
    <property type="match status" value="1"/>
</dbReference>
<comment type="similarity">
    <text evidence="9">Belongs to the MntA antitoxin family.</text>
</comment>
<dbReference type="GO" id="GO:0005524">
    <property type="term" value="F:ATP binding"/>
    <property type="evidence" value="ECO:0007669"/>
    <property type="project" value="UniProtKB-KW"/>
</dbReference>
<dbReference type="InterPro" id="IPR043519">
    <property type="entry name" value="NT_sf"/>
</dbReference>
<dbReference type="InterPro" id="IPR002934">
    <property type="entry name" value="Polymerase_NTP_transf_dom"/>
</dbReference>
<evidence type="ECO:0000256" key="6">
    <source>
        <dbReference type="ARBA" id="ARBA00022741"/>
    </source>
</evidence>
<evidence type="ECO:0000256" key="4">
    <source>
        <dbReference type="ARBA" id="ARBA00022695"/>
    </source>
</evidence>
<keyword evidence="6" id="KW-0547">Nucleotide-binding</keyword>
<evidence type="ECO:0000313" key="12">
    <source>
        <dbReference type="Proteomes" id="UP000306196"/>
    </source>
</evidence>
<keyword evidence="2" id="KW-1277">Toxin-antitoxin system</keyword>
<evidence type="ECO:0000256" key="3">
    <source>
        <dbReference type="ARBA" id="ARBA00022679"/>
    </source>
</evidence>
<feature type="domain" description="Polymerase nucleotidyl transferase" evidence="10">
    <location>
        <begin position="14"/>
        <end position="80"/>
    </location>
</feature>
<dbReference type="GO" id="GO:0016779">
    <property type="term" value="F:nucleotidyltransferase activity"/>
    <property type="evidence" value="ECO:0007669"/>
    <property type="project" value="UniProtKB-KW"/>
</dbReference>
<dbReference type="Proteomes" id="UP000306196">
    <property type="component" value="Unassembled WGS sequence"/>
</dbReference>
<dbReference type="RefSeq" id="WP_138084763.1">
    <property type="nucleotide sequence ID" value="NZ_VAUV01000002.1"/>
</dbReference>
<reference evidence="11 12" key="1">
    <citation type="submission" date="2019-05" db="EMBL/GenBank/DDBJ databases">
        <title>Verrucobacter flavum gen. nov., sp. nov. a new member of the family Verrucomicrobiaceae.</title>
        <authorList>
            <person name="Szuroczki S."/>
            <person name="Abbaszade G."/>
            <person name="Szabo A."/>
            <person name="Felfoldi T."/>
            <person name="Schumann P."/>
            <person name="Boka K."/>
            <person name="Keki Z."/>
            <person name="Toumi M."/>
            <person name="Toth E."/>
        </authorList>
    </citation>
    <scope>NUCLEOTIDE SEQUENCE [LARGE SCALE GENOMIC DNA]</scope>
    <source>
        <strain evidence="11 12">MG-N-17</strain>
    </source>
</reference>
<evidence type="ECO:0000256" key="5">
    <source>
        <dbReference type="ARBA" id="ARBA00022723"/>
    </source>
</evidence>
<comment type="caution">
    <text evidence="11">The sequence shown here is derived from an EMBL/GenBank/DDBJ whole genome shotgun (WGS) entry which is preliminary data.</text>
</comment>
<evidence type="ECO:0000256" key="8">
    <source>
        <dbReference type="ARBA" id="ARBA00022842"/>
    </source>
</evidence>
<gene>
    <name evidence="11" type="ORF">FEM03_03350</name>
</gene>
<dbReference type="CDD" id="cd05403">
    <property type="entry name" value="NT_KNTase_like"/>
    <property type="match status" value="1"/>
</dbReference>
<evidence type="ECO:0000256" key="1">
    <source>
        <dbReference type="ARBA" id="ARBA00001946"/>
    </source>
</evidence>
<protein>
    <submittedName>
        <fullName evidence="11">Nucleotidyltransferase</fullName>
    </submittedName>
</protein>
<evidence type="ECO:0000256" key="2">
    <source>
        <dbReference type="ARBA" id="ARBA00022649"/>
    </source>
</evidence>
<dbReference type="Gene3D" id="3.30.460.10">
    <property type="entry name" value="Beta Polymerase, domain 2"/>
    <property type="match status" value="1"/>
</dbReference>
<keyword evidence="8" id="KW-0460">Magnesium</keyword>
<accession>A0A5R8KJH2</accession>
<name>A0A5R8KJH2_9BACT</name>
<keyword evidence="12" id="KW-1185">Reference proteome</keyword>
<evidence type="ECO:0000256" key="7">
    <source>
        <dbReference type="ARBA" id="ARBA00022840"/>
    </source>
</evidence>
<proteinExistence type="inferred from homology"/>
<dbReference type="EMBL" id="VAUV01000002">
    <property type="protein sequence ID" value="TLD72407.1"/>
    <property type="molecule type" value="Genomic_DNA"/>
</dbReference>
<dbReference type="PANTHER" id="PTHR33571">
    <property type="entry name" value="SSL8005 PROTEIN"/>
    <property type="match status" value="1"/>
</dbReference>
<organism evidence="11 12">
    <name type="scientific">Phragmitibacter flavus</name>
    <dbReference type="NCBI Taxonomy" id="2576071"/>
    <lineage>
        <taxon>Bacteria</taxon>
        <taxon>Pseudomonadati</taxon>
        <taxon>Verrucomicrobiota</taxon>
        <taxon>Verrucomicrobiia</taxon>
        <taxon>Verrucomicrobiales</taxon>
        <taxon>Verrucomicrobiaceae</taxon>
        <taxon>Phragmitibacter</taxon>
    </lineage>
</organism>
<dbReference type="OrthoDB" id="561385at2"/>
<sequence length="97" mass="11162">MSKRELVRLHREAILEAARSLGAERIRLFGSVARGDDDDHSDVDFIVKMHPEMDVFDLVDLKDRLQTILGCPVDVLTEHPWMRERLRLAIEEAAVEP</sequence>
<dbReference type="InterPro" id="IPR052038">
    <property type="entry name" value="Type-VII_TA_antitoxin"/>
</dbReference>
<dbReference type="SUPFAM" id="SSF81301">
    <property type="entry name" value="Nucleotidyltransferase"/>
    <property type="match status" value="1"/>
</dbReference>
<dbReference type="AlphaFoldDB" id="A0A5R8KJH2"/>
<evidence type="ECO:0000313" key="11">
    <source>
        <dbReference type="EMBL" id="TLD72407.1"/>
    </source>
</evidence>
<dbReference type="Pfam" id="PF01909">
    <property type="entry name" value="NTP_transf_2"/>
    <property type="match status" value="1"/>
</dbReference>
<keyword evidence="5" id="KW-0479">Metal-binding</keyword>
<keyword evidence="3 11" id="KW-0808">Transferase</keyword>
<keyword evidence="7" id="KW-0067">ATP-binding</keyword>